<evidence type="ECO:0000256" key="9">
    <source>
        <dbReference type="ARBA" id="ARBA00023004"/>
    </source>
</evidence>
<evidence type="ECO:0000256" key="12">
    <source>
        <dbReference type="PIRSR" id="PIRSR602401-1"/>
    </source>
</evidence>
<evidence type="ECO:0000256" key="3">
    <source>
        <dbReference type="ARBA" id="ARBA00010617"/>
    </source>
</evidence>
<keyword evidence="11" id="KW-0472">Membrane</keyword>
<dbReference type="GO" id="GO:0016020">
    <property type="term" value="C:membrane"/>
    <property type="evidence" value="ECO:0007669"/>
    <property type="project" value="UniProtKB-SubCell"/>
</dbReference>
<dbReference type="GO" id="GO:0016705">
    <property type="term" value="F:oxidoreductase activity, acting on paired donors, with incorporation or reduction of molecular oxygen"/>
    <property type="evidence" value="ECO:0007669"/>
    <property type="project" value="InterPro"/>
</dbReference>
<dbReference type="OrthoDB" id="6692864at2759"/>
<dbReference type="PRINTS" id="PR00463">
    <property type="entry name" value="EP450I"/>
</dbReference>
<dbReference type="Proteomes" id="UP000799757">
    <property type="component" value="Unassembled WGS sequence"/>
</dbReference>
<dbReference type="PANTHER" id="PTHR24305">
    <property type="entry name" value="CYTOCHROME P450"/>
    <property type="match status" value="1"/>
</dbReference>
<evidence type="ECO:0000256" key="11">
    <source>
        <dbReference type="ARBA" id="ARBA00023136"/>
    </source>
</evidence>
<sequence length="486" mass="54467">MDATVPELPSLYSSLLIYRLVYHPLNRFPGPVSARISDLWLSLQAKDFDWHKKSLALYYKYGPFVRIGSSTLLIMHPQGVPAMYGPQSKCRRAELYTTFGAPYGILSPDPAMHRERRRIWSLALRDSALRGYEARIRSYTKTFIDVLSNAAEQKRSLDVAKWCTYLAWDVMGDIGLDQDFSLLRTGEEHWAFTLLAGWTKAMGIRLPPWLVTLLKSIPASGRAAQKFDNFCNAQLDAIMASEKSGAKSSMLGIMISHAGPHPSQDDLLHLQSDCRSIIFAGSDTSASTLTFVFYYLAKHPEQAAKLRQELLPLAGPDGCFAHQNIQNANHLNAVIHETLRLHPPGSVIPRQTPPEGIEVDGTFVPGNMTVIGSQYVLGRSEEVYDRPLEFLPERWHSKPDLIKDRAGYAPFNIGTHYCVGRPLALMVFRLVIAHCITQFDVQIPLSYDGTGFLDNVQEAHTWRLPNLQLCFRSCMTLGDVGGQCEQ</sequence>
<keyword evidence="4 12" id="KW-0349">Heme</keyword>
<organism evidence="14 15">
    <name type="scientific">Melanomma pulvis-pyrius CBS 109.77</name>
    <dbReference type="NCBI Taxonomy" id="1314802"/>
    <lineage>
        <taxon>Eukaryota</taxon>
        <taxon>Fungi</taxon>
        <taxon>Dikarya</taxon>
        <taxon>Ascomycota</taxon>
        <taxon>Pezizomycotina</taxon>
        <taxon>Dothideomycetes</taxon>
        <taxon>Pleosporomycetidae</taxon>
        <taxon>Pleosporales</taxon>
        <taxon>Melanommataceae</taxon>
        <taxon>Melanomma</taxon>
    </lineage>
</organism>
<dbReference type="SUPFAM" id="SSF48264">
    <property type="entry name" value="Cytochrome P450"/>
    <property type="match status" value="1"/>
</dbReference>
<dbReference type="AlphaFoldDB" id="A0A6A6WS75"/>
<evidence type="ECO:0000256" key="6">
    <source>
        <dbReference type="ARBA" id="ARBA00022723"/>
    </source>
</evidence>
<proteinExistence type="inferred from homology"/>
<evidence type="ECO:0000256" key="5">
    <source>
        <dbReference type="ARBA" id="ARBA00022692"/>
    </source>
</evidence>
<keyword evidence="7" id="KW-1133">Transmembrane helix</keyword>
<comment type="cofactor">
    <cofactor evidence="1 12">
        <name>heme</name>
        <dbReference type="ChEBI" id="CHEBI:30413"/>
    </cofactor>
</comment>
<evidence type="ECO:0000256" key="8">
    <source>
        <dbReference type="ARBA" id="ARBA00023002"/>
    </source>
</evidence>
<name>A0A6A6WS75_9PLEO</name>
<dbReference type="Pfam" id="PF00067">
    <property type="entry name" value="p450"/>
    <property type="match status" value="1"/>
</dbReference>
<accession>A0A6A6WS75</accession>
<evidence type="ECO:0000256" key="10">
    <source>
        <dbReference type="ARBA" id="ARBA00023033"/>
    </source>
</evidence>
<dbReference type="PANTHER" id="PTHR24305:SF112">
    <property type="entry name" value="L-ORNITHINE-N5-MONOOXYGENASE (EUROFUNG)"/>
    <property type="match status" value="1"/>
</dbReference>
<evidence type="ECO:0000256" key="4">
    <source>
        <dbReference type="ARBA" id="ARBA00022617"/>
    </source>
</evidence>
<evidence type="ECO:0000256" key="13">
    <source>
        <dbReference type="RuleBase" id="RU000461"/>
    </source>
</evidence>
<dbReference type="InterPro" id="IPR001128">
    <property type="entry name" value="Cyt_P450"/>
</dbReference>
<dbReference type="InterPro" id="IPR050121">
    <property type="entry name" value="Cytochrome_P450_monoxygenase"/>
</dbReference>
<keyword evidence="8 13" id="KW-0560">Oxidoreductase</keyword>
<evidence type="ECO:0000256" key="1">
    <source>
        <dbReference type="ARBA" id="ARBA00001971"/>
    </source>
</evidence>
<dbReference type="EMBL" id="MU002383">
    <property type="protein sequence ID" value="KAF2786949.1"/>
    <property type="molecule type" value="Genomic_DNA"/>
</dbReference>
<keyword evidence="15" id="KW-1185">Reference proteome</keyword>
<evidence type="ECO:0000256" key="7">
    <source>
        <dbReference type="ARBA" id="ARBA00022989"/>
    </source>
</evidence>
<dbReference type="GO" id="GO:0005506">
    <property type="term" value="F:iron ion binding"/>
    <property type="evidence" value="ECO:0007669"/>
    <property type="project" value="InterPro"/>
</dbReference>
<evidence type="ECO:0000313" key="15">
    <source>
        <dbReference type="Proteomes" id="UP000799757"/>
    </source>
</evidence>
<dbReference type="PROSITE" id="PS00086">
    <property type="entry name" value="CYTOCHROME_P450"/>
    <property type="match status" value="1"/>
</dbReference>
<dbReference type="InterPro" id="IPR036396">
    <property type="entry name" value="Cyt_P450_sf"/>
</dbReference>
<evidence type="ECO:0000313" key="14">
    <source>
        <dbReference type="EMBL" id="KAF2786949.1"/>
    </source>
</evidence>
<dbReference type="InterPro" id="IPR002401">
    <property type="entry name" value="Cyt_P450_E_grp-I"/>
</dbReference>
<dbReference type="GO" id="GO:0020037">
    <property type="term" value="F:heme binding"/>
    <property type="evidence" value="ECO:0007669"/>
    <property type="project" value="InterPro"/>
</dbReference>
<gene>
    <name evidence="14" type="ORF">K505DRAFT_397737</name>
</gene>
<keyword evidence="5" id="KW-0812">Transmembrane</keyword>
<dbReference type="InterPro" id="IPR017972">
    <property type="entry name" value="Cyt_P450_CS"/>
</dbReference>
<dbReference type="PRINTS" id="PR00385">
    <property type="entry name" value="P450"/>
</dbReference>
<dbReference type="Gene3D" id="1.10.630.10">
    <property type="entry name" value="Cytochrome P450"/>
    <property type="match status" value="1"/>
</dbReference>
<dbReference type="GO" id="GO:0004497">
    <property type="term" value="F:monooxygenase activity"/>
    <property type="evidence" value="ECO:0007669"/>
    <property type="project" value="UniProtKB-KW"/>
</dbReference>
<evidence type="ECO:0000256" key="2">
    <source>
        <dbReference type="ARBA" id="ARBA00004370"/>
    </source>
</evidence>
<feature type="binding site" description="axial binding residue" evidence="12">
    <location>
        <position position="418"/>
    </location>
    <ligand>
        <name>heme</name>
        <dbReference type="ChEBI" id="CHEBI:30413"/>
    </ligand>
    <ligandPart>
        <name>Fe</name>
        <dbReference type="ChEBI" id="CHEBI:18248"/>
    </ligandPart>
</feature>
<keyword evidence="9 12" id="KW-0408">Iron</keyword>
<keyword evidence="6 12" id="KW-0479">Metal-binding</keyword>
<comment type="similarity">
    <text evidence="3 13">Belongs to the cytochrome P450 family.</text>
</comment>
<dbReference type="CDD" id="cd11061">
    <property type="entry name" value="CYP67-like"/>
    <property type="match status" value="1"/>
</dbReference>
<keyword evidence="10 13" id="KW-0503">Monooxygenase</keyword>
<protein>
    <submittedName>
        <fullName evidence="14">Cytochrome P450</fullName>
    </submittedName>
</protein>
<reference evidence="14" key="1">
    <citation type="journal article" date="2020" name="Stud. Mycol.">
        <title>101 Dothideomycetes genomes: a test case for predicting lifestyles and emergence of pathogens.</title>
        <authorList>
            <person name="Haridas S."/>
            <person name="Albert R."/>
            <person name="Binder M."/>
            <person name="Bloem J."/>
            <person name="Labutti K."/>
            <person name="Salamov A."/>
            <person name="Andreopoulos B."/>
            <person name="Baker S."/>
            <person name="Barry K."/>
            <person name="Bills G."/>
            <person name="Bluhm B."/>
            <person name="Cannon C."/>
            <person name="Castanera R."/>
            <person name="Culley D."/>
            <person name="Daum C."/>
            <person name="Ezra D."/>
            <person name="Gonzalez J."/>
            <person name="Henrissat B."/>
            <person name="Kuo A."/>
            <person name="Liang C."/>
            <person name="Lipzen A."/>
            <person name="Lutzoni F."/>
            <person name="Magnuson J."/>
            <person name="Mondo S."/>
            <person name="Nolan M."/>
            <person name="Ohm R."/>
            <person name="Pangilinan J."/>
            <person name="Park H.-J."/>
            <person name="Ramirez L."/>
            <person name="Alfaro M."/>
            <person name="Sun H."/>
            <person name="Tritt A."/>
            <person name="Yoshinaga Y."/>
            <person name="Zwiers L.-H."/>
            <person name="Turgeon B."/>
            <person name="Goodwin S."/>
            <person name="Spatafora J."/>
            <person name="Crous P."/>
            <person name="Grigoriev I."/>
        </authorList>
    </citation>
    <scope>NUCLEOTIDE SEQUENCE</scope>
    <source>
        <strain evidence="14">CBS 109.77</strain>
    </source>
</reference>
<comment type="subcellular location">
    <subcellularLocation>
        <location evidence="2">Membrane</location>
    </subcellularLocation>
</comment>